<organism evidence="1 2">
    <name type="scientific">Rhodoferax antarcticus ANT.BR</name>
    <dbReference type="NCBI Taxonomy" id="1111071"/>
    <lineage>
        <taxon>Bacteria</taxon>
        <taxon>Pseudomonadati</taxon>
        <taxon>Pseudomonadota</taxon>
        <taxon>Betaproteobacteria</taxon>
        <taxon>Burkholderiales</taxon>
        <taxon>Comamonadaceae</taxon>
        <taxon>Rhodoferax</taxon>
    </lineage>
</organism>
<sequence>MGHGLRCATCCVSLLALVRNLSRHANLACARKLYHPSSMTLDGLVF</sequence>
<name>A0A1Q8YE26_9BURK</name>
<evidence type="ECO:0000313" key="1">
    <source>
        <dbReference type="EMBL" id="OLP06080.1"/>
    </source>
</evidence>
<evidence type="ECO:0000313" key="2">
    <source>
        <dbReference type="Proteomes" id="UP000185911"/>
    </source>
</evidence>
<dbReference type="Proteomes" id="UP000185911">
    <property type="component" value="Unassembled WGS sequence"/>
</dbReference>
<comment type="caution">
    <text evidence="1">The sequence shown here is derived from an EMBL/GenBank/DDBJ whole genome shotgun (WGS) entry which is preliminary data.</text>
</comment>
<reference evidence="1 2" key="1">
    <citation type="submission" date="2017-01" db="EMBL/GenBank/DDBJ databases">
        <title>Genome sequence of Rhodoferax antarcticus ANT.BR, a psychrophilic purple nonsulfur bacterium from an Antarctic microbial mat.</title>
        <authorList>
            <person name="Baker J."/>
            <person name="Riester C."/>
            <person name="Skinner B."/>
            <person name="Newell A."/>
            <person name="Swingley W."/>
            <person name="Madigan M."/>
            <person name="Jung D."/>
            <person name="Asao M."/>
            <person name="Chen M."/>
            <person name="Loughlin P."/>
            <person name="Pan H."/>
            <person name="Lin S."/>
            <person name="Li N."/>
            <person name="Shaw J."/>
            <person name="Prado M."/>
            <person name="Sherman C."/>
            <person name="Li X."/>
            <person name="Tang J."/>
            <person name="Blankenship R."/>
            <person name="Zhao T."/>
            <person name="Touchman J."/>
            <person name="Sattley M."/>
        </authorList>
    </citation>
    <scope>NUCLEOTIDE SEQUENCE [LARGE SCALE GENOMIC DNA]</scope>
    <source>
        <strain evidence="1 2">ANT.BR</strain>
    </source>
</reference>
<accession>A0A1Q8YE26</accession>
<dbReference type="EMBL" id="MSYM01000013">
    <property type="protein sequence ID" value="OLP06080.1"/>
    <property type="molecule type" value="Genomic_DNA"/>
</dbReference>
<proteinExistence type="predicted"/>
<gene>
    <name evidence="1" type="ORF">BLL52_2310</name>
</gene>
<keyword evidence="2" id="KW-1185">Reference proteome</keyword>
<protein>
    <submittedName>
        <fullName evidence="1">Uncharacterized protein</fullName>
    </submittedName>
</protein>
<dbReference type="AlphaFoldDB" id="A0A1Q8YE26"/>